<accession>A0A1U7Y859</accession>
<keyword evidence="1" id="KW-0472">Membrane</keyword>
<keyword evidence="1" id="KW-0812">Transmembrane</keyword>
<proteinExistence type="predicted"/>
<organism evidence="2 3">
    <name type="scientific">Nicotiana sylvestris</name>
    <name type="common">Wood tobacco</name>
    <name type="synonym">South American tobacco</name>
    <dbReference type="NCBI Taxonomy" id="4096"/>
    <lineage>
        <taxon>Eukaryota</taxon>
        <taxon>Viridiplantae</taxon>
        <taxon>Streptophyta</taxon>
        <taxon>Embryophyta</taxon>
        <taxon>Tracheophyta</taxon>
        <taxon>Spermatophyta</taxon>
        <taxon>Magnoliopsida</taxon>
        <taxon>eudicotyledons</taxon>
        <taxon>Gunneridae</taxon>
        <taxon>Pentapetalae</taxon>
        <taxon>asterids</taxon>
        <taxon>lamiids</taxon>
        <taxon>Solanales</taxon>
        <taxon>Solanaceae</taxon>
        <taxon>Nicotianoideae</taxon>
        <taxon>Nicotianeae</taxon>
        <taxon>Nicotiana</taxon>
    </lineage>
</organism>
<reference evidence="2" key="1">
    <citation type="journal article" date="2013" name="Genome Biol.">
        <title>Reference genomes and transcriptomes of Nicotiana sylvestris and Nicotiana tomentosiformis.</title>
        <authorList>
            <person name="Sierro N."/>
            <person name="Battey J.N."/>
            <person name="Ouadi S."/>
            <person name="Bovet L."/>
            <person name="Goepfert S."/>
            <person name="Bakaher N."/>
            <person name="Peitsch M.C."/>
            <person name="Ivanov N.V."/>
        </authorList>
    </citation>
    <scope>NUCLEOTIDE SEQUENCE [LARGE SCALE GENOMIC DNA]</scope>
</reference>
<evidence type="ECO:0000256" key="1">
    <source>
        <dbReference type="SAM" id="Phobius"/>
    </source>
</evidence>
<dbReference type="RefSeq" id="XP_009799303.1">
    <property type="nucleotide sequence ID" value="XM_009801001.1"/>
</dbReference>
<sequence>MKLKSMIPNVKKLDQRRVELAKRAGEIYKSESQRIHQQNQNGSVDDIAPLHPVVKAESVTHRCKLIMESKEFLRKFEKYNKIFIWAAVICVVVNGIGLCCIAYFTYCHGDVPHQPIQLSNVCSLPEESNDSVHGQWKHQQVNVKDEKPVTECGIRNQEEICAKAGAEYMVESTGVYTEKDMAAAHWKEKRMNRKLWMQH</sequence>
<dbReference type="Gene3D" id="3.40.50.720">
    <property type="entry name" value="NAD(P)-binding Rossmann-like Domain"/>
    <property type="match status" value="1"/>
</dbReference>
<keyword evidence="2" id="KW-1185">Reference proteome</keyword>
<evidence type="ECO:0000313" key="2">
    <source>
        <dbReference type="Proteomes" id="UP000189701"/>
    </source>
</evidence>
<gene>
    <name evidence="3" type="primary">LOC104245398</name>
</gene>
<name>A0A1U7Y859_NICSY</name>
<dbReference type="AlphaFoldDB" id="A0A1U7Y859"/>
<feature type="transmembrane region" description="Helical" evidence="1">
    <location>
        <begin position="82"/>
        <end position="106"/>
    </location>
</feature>
<keyword evidence="1" id="KW-1133">Transmembrane helix</keyword>
<reference evidence="3" key="2">
    <citation type="submission" date="2025-08" db="UniProtKB">
        <authorList>
            <consortium name="RefSeq"/>
        </authorList>
    </citation>
    <scope>IDENTIFICATION</scope>
    <source>
        <tissue evidence="3">Leaf</tissue>
    </source>
</reference>
<dbReference type="eggNOG" id="KOG0657">
    <property type="taxonomic scope" value="Eukaryota"/>
</dbReference>
<dbReference type="STRING" id="4096.A0A1U7Y859"/>
<evidence type="ECO:0000313" key="3">
    <source>
        <dbReference type="RefSeq" id="XP_009799303.1"/>
    </source>
</evidence>
<protein>
    <submittedName>
        <fullName evidence="3">Uncharacterized protein LOC104245398</fullName>
    </submittedName>
</protein>
<dbReference type="Proteomes" id="UP000189701">
    <property type="component" value="Unplaced"/>
</dbReference>